<dbReference type="Proteomes" id="UP000422232">
    <property type="component" value="Chromosome"/>
</dbReference>
<organism evidence="2 3">
    <name type="scientific">Piscirickettsia salmonis</name>
    <dbReference type="NCBI Taxonomy" id="1238"/>
    <lineage>
        <taxon>Bacteria</taxon>
        <taxon>Pseudomonadati</taxon>
        <taxon>Pseudomonadota</taxon>
        <taxon>Gammaproteobacteria</taxon>
        <taxon>Thiotrichales</taxon>
        <taxon>Piscirickettsiaceae</taxon>
        <taxon>Piscirickettsia</taxon>
    </lineage>
</organism>
<dbReference type="AlphaFoldDB" id="A0A9Q6LSP5"/>
<proteinExistence type="predicted"/>
<reference evidence="2 3" key="1">
    <citation type="submission" date="2019-04" db="EMBL/GenBank/DDBJ databases">
        <title>Complete genome sequencing of Piscirickettsia salmonis strain Psal-009.</title>
        <authorList>
            <person name="Schober I."/>
            <person name="Bunk B."/>
            <person name="Sproer C."/>
            <person name="Carril G.P."/>
            <person name="Riedel T."/>
            <person name="Flores-Herrera P.A."/>
            <person name="Nourdin-Galindo G."/>
            <person name="Marshall S.H."/>
            <person name="Overmann J."/>
        </authorList>
    </citation>
    <scope>NUCLEOTIDE SEQUENCE [LARGE SCALE GENOMIC DNA]</scope>
    <source>
        <strain evidence="2 3">Psal-009</strain>
    </source>
</reference>
<gene>
    <name evidence="2" type="ORF">Psal009_02190</name>
</gene>
<accession>A0A9Q6LSP5</accession>
<evidence type="ECO:0000256" key="1">
    <source>
        <dbReference type="SAM" id="MobiDB-lite"/>
    </source>
</evidence>
<feature type="region of interest" description="Disordered" evidence="1">
    <location>
        <begin position="120"/>
        <end position="140"/>
    </location>
</feature>
<evidence type="ECO:0000313" key="2">
    <source>
        <dbReference type="EMBL" id="QGO06282.1"/>
    </source>
</evidence>
<keyword evidence="3" id="KW-1185">Reference proteome</keyword>
<protein>
    <submittedName>
        <fullName evidence="2">Uncharacterized protein</fullName>
    </submittedName>
</protein>
<dbReference type="RefSeq" id="WP_054300398.1">
    <property type="nucleotide sequence ID" value="NZ_CP012413.1"/>
</dbReference>
<feature type="region of interest" description="Disordered" evidence="1">
    <location>
        <begin position="181"/>
        <end position="201"/>
    </location>
</feature>
<name>A0A9Q6LSP5_PISSA</name>
<sequence>MTTSITFTNELPNYNDKRIEFKSHEFESLIQAIYFHNQKLESHSDKQYRLHFMPFTNGRKRPGIKRLLRKILGNYKQSALPLDFLEPTDEPDPSGHIIRSPDDYIFTLQEIDPLSLSSSYAQTDDEQLTPSVDSPSYSTPISTSLSELHLQPDAFLQADDELSTLKVDHPDDFIPKLRETTASPIQPDSPLSHPLSPSAEPSEQIEAIRALIADRDDEQQSASDQEGDEAFEFIRHPGRPAVPEAELAEPEVGLDFVHLHDPATRTSDLLLAHFMRETADEAPPTLDSAPSYE</sequence>
<feature type="compositionally biased region" description="Low complexity" evidence="1">
    <location>
        <begin position="188"/>
        <end position="201"/>
    </location>
</feature>
<dbReference type="EMBL" id="CP038908">
    <property type="protein sequence ID" value="QGO06282.1"/>
    <property type="molecule type" value="Genomic_DNA"/>
</dbReference>
<feature type="compositionally biased region" description="Acidic residues" evidence="1">
    <location>
        <begin position="215"/>
        <end position="231"/>
    </location>
</feature>
<evidence type="ECO:0000313" key="3">
    <source>
        <dbReference type="Proteomes" id="UP000422232"/>
    </source>
</evidence>
<feature type="region of interest" description="Disordered" evidence="1">
    <location>
        <begin position="215"/>
        <end position="244"/>
    </location>
</feature>